<proteinExistence type="predicted"/>
<keyword evidence="6" id="KW-1133">Transmembrane helix</keyword>
<keyword evidence="4" id="KW-0732">Signal</keyword>
<dbReference type="Pfam" id="PF00560">
    <property type="entry name" value="LRR_1"/>
    <property type="match status" value="2"/>
</dbReference>
<evidence type="ECO:0000256" key="8">
    <source>
        <dbReference type="ARBA" id="ARBA00023170"/>
    </source>
</evidence>
<keyword evidence="8 10" id="KW-0675">Receptor</keyword>
<dbReference type="AlphaFoldDB" id="A0AAW0JTV4"/>
<dbReference type="InterPro" id="IPR046956">
    <property type="entry name" value="RLP23-like"/>
</dbReference>
<keyword evidence="3" id="KW-0812">Transmembrane</keyword>
<evidence type="ECO:0000256" key="4">
    <source>
        <dbReference type="ARBA" id="ARBA00022729"/>
    </source>
</evidence>
<evidence type="ECO:0000256" key="5">
    <source>
        <dbReference type="ARBA" id="ARBA00022737"/>
    </source>
</evidence>
<dbReference type="PANTHER" id="PTHR48063:SF46">
    <property type="entry name" value="LEUCINE-RICH REPEAT-CONTAINING N-TERMINAL PLANT-TYPE DOMAIN-CONTAINING PROTEIN"/>
    <property type="match status" value="1"/>
</dbReference>
<protein>
    <submittedName>
        <fullName evidence="10">Phytosulfokine receptor 1</fullName>
    </submittedName>
</protein>
<name>A0AAW0JTV4_QUESU</name>
<evidence type="ECO:0000256" key="1">
    <source>
        <dbReference type="ARBA" id="ARBA00004479"/>
    </source>
</evidence>
<reference evidence="10 11" key="1">
    <citation type="journal article" date="2018" name="Sci. Data">
        <title>The draft genome sequence of cork oak.</title>
        <authorList>
            <person name="Ramos A.M."/>
            <person name="Usie A."/>
            <person name="Barbosa P."/>
            <person name="Barros P.M."/>
            <person name="Capote T."/>
            <person name="Chaves I."/>
            <person name="Simoes F."/>
            <person name="Abreu I."/>
            <person name="Carrasquinho I."/>
            <person name="Faro C."/>
            <person name="Guimaraes J.B."/>
            <person name="Mendonca D."/>
            <person name="Nobrega F."/>
            <person name="Rodrigues L."/>
            <person name="Saibo N.J.M."/>
            <person name="Varela M.C."/>
            <person name="Egas C."/>
            <person name="Matos J."/>
            <person name="Miguel C.M."/>
            <person name="Oliveira M.M."/>
            <person name="Ricardo C.P."/>
            <person name="Goncalves S."/>
        </authorList>
    </citation>
    <scope>NUCLEOTIDE SEQUENCE [LARGE SCALE GENOMIC DNA]</scope>
    <source>
        <strain evidence="11">cv. HL8</strain>
    </source>
</reference>
<evidence type="ECO:0000256" key="3">
    <source>
        <dbReference type="ARBA" id="ARBA00022692"/>
    </source>
</evidence>
<accession>A0AAW0JTV4</accession>
<keyword evidence="2" id="KW-0433">Leucine-rich repeat</keyword>
<dbReference type="InterPro" id="IPR001611">
    <property type="entry name" value="Leu-rich_rpt"/>
</dbReference>
<keyword evidence="11" id="KW-1185">Reference proteome</keyword>
<dbReference type="GO" id="GO:0016020">
    <property type="term" value="C:membrane"/>
    <property type="evidence" value="ECO:0007669"/>
    <property type="project" value="UniProtKB-SubCell"/>
</dbReference>
<evidence type="ECO:0000313" key="11">
    <source>
        <dbReference type="Proteomes" id="UP000237347"/>
    </source>
</evidence>
<dbReference type="Pfam" id="PF13855">
    <property type="entry name" value="LRR_8"/>
    <property type="match status" value="1"/>
</dbReference>
<comment type="subcellular location">
    <subcellularLocation>
        <location evidence="1">Membrane</location>
        <topology evidence="1">Single-pass type I membrane protein</topology>
    </subcellularLocation>
</comment>
<sequence>MEVIDITRYTIDEKISIARNYLEKDICKAYGIKPEKALTHLSLSNTSLICCHKLLLLDLSWNHLVGSVPSWFGKFESLFYLDLSINSLQGEIPKSLTVLQSLISGNITIEEPDSSFQLSLAQQGGPTLTYRQISSFRPTLDLSYNNLQGPIWPDFWNLKRLHVLNLKENNLSGPIPNNLSGMRDLEKLDLSHNKLSGEIPVQW</sequence>
<keyword evidence="7" id="KW-0472">Membrane</keyword>
<evidence type="ECO:0000256" key="9">
    <source>
        <dbReference type="ARBA" id="ARBA00023180"/>
    </source>
</evidence>
<dbReference type="FunFam" id="3.80.10.10:FF:000041">
    <property type="entry name" value="LRR receptor-like serine/threonine-protein kinase ERECTA"/>
    <property type="match status" value="1"/>
</dbReference>
<dbReference type="Proteomes" id="UP000237347">
    <property type="component" value="Unassembled WGS sequence"/>
</dbReference>
<keyword evidence="5" id="KW-0677">Repeat</keyword>
<evidence type="ECO:0000256" key="2">
    <source>
        <dbReference type="ARBA" id="ARBA00022614"/>
    </source>
</evidence>
<dbReference type="InterPro" id="IPR032675">
    <property type="entry name" value="LRR_dom_sf"/>
</dbReference>
<dbReference type="PANTHER" id="PTHR48063">
    <property type="entry name" value="LRR RECEPTOR-LIKE KINASE"/>
    <property type="match status" value="1"/>
</dbReference>
<dbReference type="PRINTS" id="PR00019">
    <property type="entry name" value="LEURICHRPT"/>
</dbReference>
<dbReference type="SUPFAM" id="SSF52058">
    <property type="entry name" value="L domain-like"/>
    <property type="match status" value="1"/>
</dbReference>
<keyword evidence="9" id="KW-0325">Glycoprotein</keyword>
<evidence type="ECO:0000256" key="7">
    <source>
        <dbReference type="ARBA" id="ARBA00023136"/>
    </source>
</evidence>
<gene>
    <name evidence="10" type="primary">PSKR1_0</name>
    <name evidence="10" type="ORF">CFP56_028952</name>
</gene>
<evidence type="ECO:0000256" key="6">
    <source>
        <dbReference type="ARBA" id="ARBA00022989"/>
    </source>
</evidence>
<comment type="caution">
    <text evidence="10">The sequence shown here is derived from an EMBL/GenBank/DDBJ whole genome shotgun (WGS) entry which is preliminary data.</text>
</comment>
<organism evidence="10 11">
    <name type="scientific">Quercus suber</name>
    <name type="common">Cork oak</name>
    <dbReference type="NCBI Taxonomy" id="58331"/>
    <lineage>
        <taxon>Eukaryota</taxon>
        <taxon>Viridiplantae</taxon>
        <taxon>Streptophyta</taxon>
        <taxon>Embryophyta</taxon>
        <taxon>Tracheophyta</taxon>
        <taxon>Spermatophyta</taxon>
        <taxon>Magnoliopsida</taxon>
        <taxon>eudicotyledons</taxon>
        <taxon>Gunneridae</taxon>
        <taxon>Pentapetalae</taxon>
        <taxon>rosids</taxon>
        <taxon>fabids</taxon>
        <taxon>Fagales</taxon>
        <taxon>Fagaceae</taxon>
        <taxon>Quercus</taxon>
    </lineage>
</organism>
<dbReference type="Gene3D" id="3.80.10.10">
    <property type="entry name" value="Ribonuclease Inhibitor"/>
    <property type="match status" value="1"/>
</dbReference>
<dbReference type="EMBL" id="PKMF04000477">
    <property type="protein sequence ID" value="KAK7829696.1"/>
    <property type="molecule type" value="Genomic_DNA"/>
</dbReference>
<evidence type="ECO:0000313" key="10">
    <source>
        <dbReference type="EMBL" id="KAK7829696.1"/>
    </source>
</evidence>